<evidence type="ECO:0000313" key="1">
    <source>
        <dbReference type="EMBL" id="CDN48294.1"/>
    </source>
</evidence>
<gene>
    <name evidence="1" type="ORF">RG540_CH21260</name>
</gene>
<dbReference type="GeneID" id="24257690"/>
<dbReference type="HOGENOM" id="CLU_140900_1_0_5"/>
<dbReference type="Proteomes" id="UP000028181">
    <property type="component" value="Chromosome I"/>
</dbReference>
<organism evidence="1 2">
    <name type="scientific">Neorhizobium galegae bv. orientalis str. HAMBI 540</name>
    <dbReference type="NCBI Taxonomy" id="1028800"/>
    <lineage>
        <taxon>Bacteria</taxon>
        <taxon>Pseudomonadati</taxon>
        <taxon>Pseudomonadota</taxon>
        <taxon>Alphaproteobacteria</taxon>
        <taxon>Hyphomicrobiales</taxon>
        <taxon>Rhizobiaceae</taxon>
        <taxon>Rhizobium/Agrobacterium group</taxon>
        <taxon>Neorhizobium</taxon>
    </lineage>
</organism>
<keyword evidence="2" id="KW-1185">Reference proteome</keyword>
<sequence>MSTKGLDDRRGKELDALEKLPDDEIDTNDISEITDEQWRLARRGDLYRPLKKSVTIRLDADVIEWFKEHATGSGYQTEINSVLRQHVAQQEKKSA</sequence>
<accession>A0A068SR17</accession>
<dbReference type="KEGG" id="ngg:RG540_CH21260"/>
<dbReference type="OrthoDB" id="361944at2"/>
<dbReference type="Pfam" id="PF14384">
    <property type="entry name" value="BrnA_antitoxin"/>
    <property type="match status" value="1"/>
</dbReference>
<protein>
    <submittedName>
        <fullName evidence="1">Toxin-antitoxin system protein</fullName>
    </submittedName>
</protein>
<evidence type="ECO:0000313" key="2">
    <source>
        <dbReference type="Proteomes" id="UP000028181"/>
    </source>
</evidence>
<reference evidence="2" key="1">
    <citation type="journal article" date="2014" name="BMC Genomics">
        <title>Genome sequencing of two Neorhizobium galegae strains reveals a noeT gene responsible for the unusual acetylation of the nodulation factors.</title>
        <authorList>
            <person name="Osterman J."/>
            <person name="Marsh J."/>
            <person name="Laine P.K."/>
            <person name="Zeng Z."/>
            <person name="Alatalo E."/>
            <person name="Sullivan J.T."/>
            <person name="Young J.P."/>
            <person name="Thomas-Oates J."/>
            <person name="Paulin L."/>
            <person name="Lindstrom K."/>
        </authorList>
    </citation>
    <scope>NUCLEOTIDE SEQUENCE [LARGE SCALE GENOMIC DNA]</scope>
    <source>
        <strain evidence="2">HAMBI 540</strain>
    </source>
</reference>
<proteinExistence type="predicted"/>
<dbReference type="AlphaFoldDB" id="A0A068SR17"/>
<name>A0A068SR17_NEOGA</name>
<dbReference type="PATRIC" id="fig|1028800.3.peg.2149"/>
<dbReference type="eggNOG" id="COG3514">
    <property type="taxonomic scope" value="Bacteria"/>
</dbReference>
<dbReference type="InterPro" id="IPR025528">
    <property type="entry name" value="BrnA_antitoxin"/>
</dbReference>
<dbReference type="RefSeq" id="WP_038587463.1">
    <property type="nucleotide sequence ID" value="NZ_HG938353.1"/>
</dbReference>
<dbReference type="EMBL" id="HG938353">
    <property type="protein sequence ID" value="CDN48294.1"/>
    <property type="molecule type" value="Genomic_DNA"/>
</dbReference>